<evidence type="ECO:0008006" key="3">
    <source>
        <dbReference type="Google" id="ProtNLM"/>
    </source>
</evidence>
<dbReference type="AlphaFoldDB" id="A0AAN7GXC0"/>
<name>A0AAN7GXC0_9PEZI</name>
<reference evidence="1" key="2">
    <citation type="submission" date="2023-05" db="EMBL/GenBank/DDBJ databases">
        <authorList>
            <consortium name="Lawrence Berkeley National Laboratory"/>
            <person name="Steindorff A."/>
            <person name="Hensen N."/>
            <person name="Bonometti L."/>
            <person name="Westerberg I."/>
            <person name="Brannstrom I.O."/>
            <person name="Guillou S."/>
            <person name="Cros-Aarteil S."/>
            <person name="Calhoun S."/>
            <person name="Haridas S."/>
            <person name="Kuo A."/>
            <person name="Mondo S."/>
            <person name="Pangilinan J."/>
            <person name="Riley R."/>
            <person name="Labutti K."/>
            <person name="Andreopoulos B."/>
            <person name="Lipzen A."/>
            <person name="Chen C."/>
            <person name="Yanf M."/>
            <person name="Daum C."/>
            <person name="Ng V."/>
            <person name="Clum A."/>
            <person name="Ohm R."/>
            <person name="Martin F."/>
            <person name="Silar P."/>
            <person name="Natvig D."/>
            <person name="Lalanne C."/>
            <person name="Gautier V."/>
            <person name="Ament-Velasquez S.L."/>
            <person name="Kruys A."/>
            <person name="Hutchinson M.I."/>
            <person name="Powell A.J."/>
            <person name="Barry K."/>
            <person name="Miller A.N."/>
            <person name="Grigoriev I.V."/>
            <person name="Debuchy R."/>
            <person name="Gladieux P."/>
            <person name="Thoren M.H."/>
            <person name="Johannesson H."/>
        </authorList>
    </citation>
    <scope>NUCLEOTIDE SEQUENCE</scope>
    <source>
        <strain evidence="1">CBS 990.96</strain>
    </source>
</reference>
<keyword evidence="2" id="KW-1185">Reference proteome</keyword>
<organism evidence="1 2">
    <name type="scientific">Podospora fimiseda</name>
    <dbReference type="NCBI Taxonomy" id="252190"/>
    <lineage>
        <taxon>Eukaryota</taxon>
        <taxon>Fungi</taxon>
        <taxon>Dikarya</taxon>
        <taxon>Ascomycota</taxon>
        <taxon>Pezizomycotina</taxon>
        <taxon>Sordariomycetes</taxon>
        <taxon>Sordariomycetidae</taxon>
        <taxon>Sordariales</taxon>
        <taxon>Podosporaceae</taxon>
        <taxon>Podospora</taxon>
    </lineage>
</organism>
<comment type="caution">
    <text evidence="1">The sequence shown here is derived from an EMBL/GenBank/DDBJ whole genome shotgun (WGS) entry which is preliminary data.</text>
</comment>
<protein>
    <recommendedName>
        <fullName evidence="3">Protein NO VEIN C-terminal domain-containing protein</fullName>
    </recommendedName>
</protein>
<reference evidence="1" key="1">
    <citation type="journal article" date="2023" name="Mol. Phylogenet. Evol.">
        <title>Genome-scale phylogeny and comparative genomics of the fungal order Sordariales.</title>
        <authorList>
            <person name="Hensen N."/>
            <person name="Bonometti L."/>
            <person name="Westerberg I."/>
            <person name="Brannstrom I.O."/>
            <person name="Guillou S."/>
            <person name="Cros-Aarteil S."/>
            <person name="Calhoun S."/>
            <person name="Haridas S."/>
            <person name="Kuo A."/>
            <person name="Mondo S."/>
            <person name="Pangilinan J."/>
            <person name="Riley R."/>
            <person name="LaButti K."/>
            <person name="Andreopoulos B."/>
            <person name="Lipzen A."/>
            <person name="Chen C."/>
            <person name="Yan M."/>
            <person name="Daum C."/>
            <person name="Ng V."/>
            <person name="Clum A."/>
            <person name="Steindorff A."/>
            <person name="Ohm R.A."/>
            <person name="Martin F."/>
            <person name="Silar P."/>
            <person name="Natvig D.O."/>
            <person name="Lalanne C."/>
            <person name="Gautier V."/>
            <person name="Ament-Velasquez S.L."/>
            <person name="Kruys A."/>
            <person name="Hutchinson M.I."/>
            <person name="Powell A.J."/>
            <person name="Barry K."/>
            <person name="Miller A.N."/>
            <person name="Grigoriev I.V."/>
            <person name="Debuchy R."/>
            <person name="Gladieux P."/>
            <person name="Hiltunen Thoren M."/>
            <person name="Johannesson H."/>
        </authorList>
    </citation>
    <scope>NUCLEOTIDE SEQUENCE</scope>
    <source>
        <strain evidence="1">CBS 990.96</strain>
    </source>
</reference>
<gene>
    <name evidence="1" type="ORF">QBC38DRAFT_456117</name>
</gene>
<evidence type="ECO:0000313" key="2">
    <source>
        <dbReference type="Proteomes" id="UP001301958"/>
    </source>
</evidence>
<dbReference type="Proteomes" id="UP001301958">
    <property type="component" value="Unassembled WGS sequence"/>
</dbReference>
<proteinExistence type="predicted"/>
<accession>A0AAN7GXC0</accession>
<dbReference type="EMBL" id="MU865345">
    <property type="protein sequence ID" value="KAK4226577.1"/>
    <property type="molecule type" value="Genomic_DNA"/>
</dbReference>
<sequence length="373" mass="42959">MGLNNAAARKGIKNTFEEEELIYYYDHYSDGDCGFFTSTECVWGPEGVEGEFTINLANLYDHSDFCDGWDPAELFVDVLGVEALGHDWDSNEDNGDNGEDDTVDEIIAGMRGLGVSTRRSLTPEEVLYLQLLNHVIDAGSTPSALKRLSVRDDMTDVSPCIGKLHVSTNPLPFTPKKSPIKSWHLGAAGELFVFERLKKFQNPALGGFSLNNWMSRLRTHVNLHHEYQDMEDGRPSLKESLFSENGDFEYHDNLGSFTEYLIRQGHLEKKSWKNKKPTYYFEVKSTGFNWNAPFIMSEKQYEKMKEIFAAGDKVYIICRVFNMFTDKIDMMLYVNPSEEKLEFTRRGSKTARYEVHPSRQVRKLWPPWWMESE</sequence>
<evidence type="ECO:0000313" key="1">
    <source>
        <dbReference type="EMBL" id="KAK4226577.1"/>
    </source>
</evidence>